<feature type="binding site" evidence="2">
    <location>
        <position position="76"/>
    </location>
    <ligand>
        <name>a divalent metal cation</name>
        <dbReference type="ChEBI" id="CHEBI:60240"/>
        <label>1</label>
    </ligand>
</feature>
<accession>A0AAV5R7J4</accession>
<dbReference type="PANTHER" id="PTHR13799">
    <property type="entry name" value="NGG1 INTERACTING FACTOR 3"/>
    <property type="match status" value="1"/>
</dbReference>
<dbReference type="SUPFAM" id="SSF102705">
    <property type="entry name" value="NIF3 (NGG1p interacting factor 3)-like"/>
    <property type="match status" value="1"/>
</dbReference>
<dbReference type="GO" id="GO:0005739">
    <property type="term" value="C:mitochondrion"/>
    <property type="evidence" value="ECO:0007669"/>
    <property type="project" value="TreeGrafter"/>
</dbReference>
<keyword evidence="4" id="KW-1185">Reference proteome</keyword>
<dbReference type="EMBL" id="BTGB01000005">
    <property type="protein sequence ID" value="GMM47267.1"/>
    <property type="molecule type" value="Genomic_DNA"/>
</dbReference>
<dbReference type="Pfam" id="PF01784">
    <property type="entry name" value="DUF34_NIF3"/>
    <property type="match status" value="1"/>
</dbReference>
<comment type="similarity">
    <text evidence="1">Belongs to the GTP cyclohydrolase I type 2/NIF3 family.</text>
</comment>
<proteinExistence type="inferred from homology"/>
<reference evidence="3 4" key="1">
    <citation type="journal article" date="2023" name="Elife">
        <title>Identification of key yeast species and microbe-microbe interactions impacting larval growth of Drosophila in the wild.</title>
        <authorList>
            <person name="Mure A."/>
            <person name="Sugiura Y."/>
            <person name="Maeda R."/>
            <person name="Honda K."/>
            <person name="Sakurai N."/>
            <person name="Takahashi Y."/>
            <person name="Watada M."/>
            <person name="Katoh T."/>
            <person name="Gotoh A."/>
            <person name="Gotoh Y."/>
            <person name="Taniguchi I."/>
            <person name="Nakamura K."/>
            <person name="Hayashi T."/>
            <person name="Katayama T."/>
            <person name="Uemura T."/>
            <person name="Hattori Y."/>
        </authorList>
    </citation>
    <scope>NUCLEOTIDE SEQUENCE [LARGE SCALE GENOMIC DNA]</scope>
    <source>
        <strain evidence="3 4">PK-24</strain>
    </source>
</reference>
<gene>
    <name evidence="3" type="ORF">DAPK24_038420</name>
</gene>
<feature type="binding site" evidence="2">
    <location>
        <position position="115"/>
    </location>
    <ligand>
        <name>a divalent metal cation</name>
        <dbReference type="ChEBI" id="CHEBI:60240"/>
        <label>1</label>
    </ligand>
</feature>
<evidence type="ECO:0000313" key="3">
    <source>
        <dbReference type="EMBL" id="GMM47267.1"/>
    </source>
</evidence>
<dbReference type="GO" id="GO:0046872">
    <property type="term" value="F:metal ion binding"/>
    <property type="evidence" value="ECO:0007669"/>
    <property type="project" value="UniProtKB-KW"/>
</dbReference>
<comment type="caution">
    <text evidence="3">The sequence shown here is derived from an EMBL/GenBank/DDBJ whole genome shotgun (WGS) entry which is preliminary data.</text>
</comment>
<dbReference type="AlphaFoldDB" id="A0AAV5R7J4"/>
<dbReference type="PANTHER" id="PTHR13799:SF13">
    <property type="entry name" value="NIF3-LIKE PROTEIN 1"/>
    <property type="match status" value="1"/>
</dbReference>
<name>A0AAV5R7J4_PICKL</name>
<dbReference type="Proteomes" id="UP001378960">
    <property type="component" value="Unassembled WGS sequence"/>
</dbReference>
<feature type="binding site" evidence="2">
    <location>
        <position position="244"/>
    </location>
    <ligand>
        <name>a divalent metal cation</name>
        <dbReference type="ChEBI" id="CHEBI:60240"/>
        <label>1</label>
    </ligand>
</feature>
<evidence type="ECO:0000313" key="4">
    <source>
        <dbReference type="Proteomes" id="UP001378960"/>
    </source>
</evidence>
<sequence>MSGLSKASLQRVVTALEGLYPLKYANHTWDNTGLLVDSSNENSTSTMANIMLTIDLTESVADEAIANNINIIVAYHPFLFRKFNKITPDNNSQHRSLIKLIQNNISVYSPHTAVDAAIGGVNDWLAKGITNEGITTEVIEKDATNDNIGMGRIVTLANPLSLMDIVNNIKKSLGIEYLQLITPNKDTLIKKIALCAGSGSGVFDNIKDNESIDLYYTGELSHHEQLAYLTNNKSVILCGHSNTERGYLKVMKELLSSKIDGTVIISEKDSSPFITV</sequence>
<dbReference type="Gene3D" id="3.40.1390.30">
    <property type="entry name" value="NIF3 (NGG1p interacting factor 3)-like"/>
    <property type="match status" value="1"/>
</dbReference>
<dbReference type="NCBIfam" id="TIGR00486">
    <property type="entry name" value="YbgI_SA1388"/>
    <property type="match status" value="1"/>
</dbReference>
<dbReference type="InterPro" id="IPR002678">
    <property type="entry name" value="DUF34/NIF3"/>
</dbReference>
<organism evidence="3 4">
    <name type="scientific">Pichia kluyveri</name>
    <name type="common">Yeast</name>
    <dbReference type="NCBI Taxonomy" id="36015"/>
    <lineage>
        <taxon>Eukaryota</taxon>
        <taxon>Fungi</taxon>
        <taxon>Dikarya</taxon>
        <taxon>Ascomycota</taxon>
        <taxon>Saccharomycotina</taxon>
        <taxon>Pichiomycetes</taxon>
        <taxon>Pichiales</taxon>
        <taxon>Pichiaceae</taxon>
        <taxon>Pichia</taxon>
    </lineage>
</organism>
<protein>
    <submittedName>
        <fullName evidence="3">Uncharacterized protein</fullName>
    </submittedName>
</protein>
<evidence type="ECO:0000256" key="1">
    <source>
        <dbReference type="ARBA" id="ARBA00006964"/>
    </source>
</evidence>
<keyword evidence="2" id="KW-0479">Metal-binding</keyword>
<feature type="binding site" evidence="2">
    <location>
        <position position="240"/>
    </location>
    <ligand>
        <name>a divalent metal cation</name>
        <dbReference type="ChEBI" id="CHEBI:60240"/>
        <label>1</label>
    </ligand>
</feature>
<evidence type="ECO:0000256" key="2">
    <source>
        <dbReference type="PIRSR" id="PIRSR602678-1"/>
    </source>
</evidence>
<dbReference type="InterPro" id="IPR036069">
    <property type="entry name" value="DUF34/NIF3_sf"/>
</dbReference>
<dbReference type="FunFam" id="3.40.1390.30:FF:000001">
    <property type="entry name" value="GTP cyclohydrolase 1 type 2"/>
    <property type="match status" value="1"/>
</dbReference>